<keyword evidence="1" id="KW-0812">Transmembrane</keyword>
<comment type="caution">
    <text evidence="2">The sequence shown here is derived from an EMBL/GenBank/DDBJ whole genome shotgun (WGS) entry which is preliminary data.</text>
</comment>
<evidence type="ECO:0000313" key="3">
    <source>
        <dbReference type="Proteomes" id="UP001400965"/>
    </source>
</evidence>
<dbReference type="RefSeq" id="WP_346046432.1">
    <property type="nucleotide sequence ID" value="NZ_BAAACP010000018.1"/>
</dbReference>
<protein>
    <submittedName>
        <fullName evidence="2">Uncharacterized protein</fullName>
    </submittedName>
</protein>
<keyword evidence="1" id="KW-1133">Transmembrane helix</keyword>
<evidence type="ECO:0000313" key="2">
    <source>
        <dbReference type="EMBL" id="GAA0865765.1"/>
    </source>
</evidence>
<gene>
    <name evidence="2" type="ORF">GCM10008917_24500</name>
</gene>
<feature type="transmembrane region" description="Helical" evidence="1">
    <location>
        <begin position="24"/>
        <end position="42"/>
    </location>
</feature>
<reference evidence="2 3" key="1">
    <citation type="journal article" date="2019" name="Int. J. Syst. Evol. Microbiol.">
        <title>The Global Catalogue of Microorganisms (GCM) 10K type strain sequencing project: providing services to taxonomists for standard genome sequencing and annotation.</title>
        <authorList>
            <consortium name="The Broad Institute Genomics Platform"/>
            <consortium name="The Broad Institute Genome Sequencing Center for Infectious Disease"/>
            <person name="Wu L."/>
            <person name="Ma J."/>
        </authorList>
    </citation>
    <scope>NUCLEOTIDE SEQUENCE [LARGE SCALE GENOMIC DNA]</scope>
    <source>
        <strain evidence="2 3">JCM 6486</strain>
    </source>
</reference>
<organism evidence="2 3">
    <name type="scientific">Paraclostridium tenue</name>
    <dbReference type="NCBI Taxonomy" id="1737"/>
    <lineage>
        <taxon>Bacteria</taxon>
        <taxon>Bacillati</taxon>
        <taxon>Bacillota</taxon>
        <taxon>Clostridia</taxon>
        <taxon>Peptostreptococcales</taxon>
        <taxon>Peptostreptococcaceae</taxon>
        <taxon>Paraclostridium</taxon>
    </lineage>
</organism>
<evidence type="ECO:0000256" key="1">
    <source>
        <dbReference type="SAM" id="Phobius"/>
    </source>
</evidence>
<dbReference type="Proteomes" id="UP001400965">
    <property type="component" value="Unassembled WGS sequence"/>
</dbReference>
<keyword evidence="1" id="KW-0472">Membrane</keyword>
<proteinExistence type="predicted"/>
<accession>A0ABN1M949</accession>
<dbReference type="EMBL" id="BAAACP010000018">
    <property type="protein sequence ID" value="GAA0865765.1"/>
    <property type="molecule type" value="Genomic_DNA"/>
</dbReference>
<name>A0ABN1M949_9FIRM</name>
<keyword evidence="3" id="KW-1185">Reference proteome</keyword>
<sequence length="58" mass="6754">MNKLFLLNLVIGLLYLYHIDTSNLVKTDILISAIIIFNLFLINKLRKEQKGKEESSFN</sequence>